<dbReference type="EMBL" id="JAGSPC010000001">
    <property type="protein sequence ID" value="MBV7260004.1"/>
    <property type="molecule type" value="Genomic_DNA"/>
</dbReference>
<evidence type="ECO:0000313" key="1">
    <source>
        <dbReference type="EMBL" id="MBV7260004.1"/>
    </source>
</evidence>
<sequence>MREGSTAKLYSPELLALSATLADFPLSDNFDVYAEAHSRTCGSKIKIGLSVTASQTFRVGMQVSACAVGQSSAAILAQGVGAASMDELAIAQQEIEAWLAGAGSLPDWPGFDALAPALPYPGRHEAILLPWRAVTEALSSPLATG</sequence>
<name>A0A9X1JN16_9SPHN</name>
<protein>
    <submittedName>
        <fullName evidence="1">Iron-sulfur cluster assembly scaffold protein</fullName>
    </submittedName>
</protein>
<keyword evidence="2" id="KW-1185">Reference proteome</keyword>
<dbReference type="GO" id="GO:0005506">
    <property type="term" value="F:iron ion binding"/>
    <property type="evidence" value="ECO:0007669"/>
    <property type="project" value="InterPro"/>
</dbReference>
<dbReference type="AlphaFoldDB" id="A0A9X1JN16"/>
<dbReference type="CDD" id="cd06664">
    <property type="entry name" value="IscU_like"/>
    <property type="match status" value="1"/>
</dbReference>
<reference evidence="1" key="1">
    <citation type="submission" date="2021-04" db="EMBL/GenBank/DDBJ databases">
        <authorList>
            <person name="Pira H."/>
            <person name="Risdian C."/>
            <person name="Wink J."/>
        </authorList>
    </citation>
    <scope>NUCLEOTIDE SEQUENCE</scope>
    <source>
        <strain evidence="1">WH158</strain>
    </source>
</reference>
<proteinExistence type="predicted"/>
<dbReference type="RefSeq" id="WP_218405174.1">
    <property type="nucleotide sequence ID" value="NZ_JAGSPC010000001.1"/>
</dbReference>
<accession>A0A9X1JN16</accession>
<gene>
    <name evidence="1" type="ORF">KCG46_10535</name>
</gene>
<dbReference type="GO" id="GO:0016226">
    <property type="term" value="P:iron-sulfur cluster assembly"/>
    <property type="evidence" value="ECO:0007669"/>
    <property type="project" value="InterPro"/>
</dbReference>
<dbReference type="Proteomes" id="UP001138681">
    <property type="component" value="Unassembled WGS sequence"/>
</dbReference>
<dbReference type="InterPro" id="IPR002871">
    <property type="entry name" value="NIF_FeS_clus_asmbl_NifU_N"/>
</dbReference>
<comment type="caution">
    <text evidence="1">The sequence shown here is derived from an EMBL/GenBank/DDBJ whole genome shotgun (WGS) entry which is preliminary data.</text>
</comment>
<evidence type="ECO:0000313" key="2">
    <source>
        <dbReference type="Proteomes" id="UP001138681"/>
    </source>
</evidence>
<organism evidence="1 2">
    <name type="scientific">Erythrobacter crassostreae</name>
    <dbReference type="NCBI Taxonomy" id="2828328"/>
    <lineage>
        <taxon>Bacteria</taxon>
        <taxon>Pseudomonadati</taxon>
        <taxon>Pseudomonadota</taxon>
        <taxon>Alphaproteobacteria</taxon>
        <taxon>Sphingomonadales</taxon>
        <taxon>Erythrobacteraceae</taxon>
        <taxon>Erythrobacter/Porphyrobacter group</taxon>
        <taxon>Erythrobacter</taxon>
    </lineage>
</organism>
<dbReference type="GO" id="GO:0051536">
    <property type="term" value="F:iron-sulfur cluster binding"/>
    <property type="evidence" value="ECO:0007669"/>
    <property type="project" value="InterPro"/>
</dbReference>